<dbReference type="InterPro" id="IPR016181">
    <property type="entry name" value="Acyl_CoA_acyltransferase"/>
</dbReference>
<dbReference type="PANTHER" id="PTHR43420">
    <property type="entry name" value="ACETYLTRANSFERASE"/>
    <property type="match status" value="1"/>
</dbReference>
<keyword evidence="5" id="KW-1185">Reference proteome</keyword>
<dbReference type="PANTHER" id="PTHR43420:SF47">
    <property type="entry name" value="N-ACETYLTRANSFERASE DOMAIN-CONTAINING PROTEIN"/>
    <property type="match status" value="1"/>
</dbReference>
<dbReference type="Proteomes" id="UP000268007">
    <property type="component" value="Unassembled WGS sequence"/>
</dbReference>
<dbReference type="InterPro" id="IPR000182">
    <property type="entry name" value="GNAT_dom"/>
</dbReference>
<dbReference type="RefSeq" id="WP_121198977.1">
    <property type="nucleotide sequence ID" value="NZ_RBKU01000001.1"/>
</dbReference>
<dbReference type="EMBL" id="RBKU01000001">
    <property type="protein sequence ID" value="RKR83488.1"/>
    <property type="molecule type" value="Genomic_DNA"/>
</dbReference>
<dbReference type="SUPFAM" id="SSF55729">
    <property type="entry name" value="Acyl-CoA N-acyltransferases (Nat)"/>
    <property type="match status" value="1"/>
</dbReference>
<evidence type="ECO:0000259" key="3">
    <source>
        <dbReference type="PROSITE" id="PS51186"/>
    </source>
</evidence>
<evidence type="ECO:0000256" key="2">
    <source>
        <dbReference type="ARBA" id="ARBA00023315"/>
    </source>
</evidence>
<evidence type="ECO:0000256" key="1">
    <source>
        <dbReference type="ARBA" id="ARBA00022679"/>
    </source>
</evidence>
<dbReference type="AlphaFoldDB" id="A0A495J509"/>
<organism evidence="4 5">
    <name type="scientific">Mucilaginibacter gracilis</name>
    <dbReference type="NCBI Taxonomy" id="423350"/>
    <lineage>
        <taxon>Bacteria</taxon>
        <taxon>Pseudomonadati</taxon>
        <taxon>Bacteroidota</taxon>
        <taxon>Sphingobacteriia</taxon>
        <taxon>Sphingobacteriales</taxon>
        <taxon>Sphingobacteriaceae</taxon>
        <taxon>Mucilaginibacter</taxon>
    </lineage>
</organism>
<dbReference type="GO" id="GO:0016747">
    <property type="term" value="F:acyltransferase activity, transferring groups other than amino-acyl groups"/>
    <property type="evidence" value="ECO:0007669"/>
    <property type="project" value="InterPro"/>
</dbReference>
<dbReference type="InterPro" id="IPR050680">
    <property type="entry name" value="YpeA/RimI_acetyltransf"/>
</dbReference>
<evidence type="ECO:0000313" key="4">
    <source>
        <dbReference type="EMBL" id="RKR83488.1"/>
    </source>
</evidence>
<dbReference type="PROSITE" id="PS51186">
    <property type="entry name" value="GNAT"/>
    <property type="match status" value="1"/>
</dbReference>
<dbReference type="OrthoDB" id="7205533at2"/>
<keyword evidence="1" id="KW-0808">Transferase</keyword>
<keyword evidence="2" id="KW-0012">Acyltransferase</keyword>
<proteinExistence type="predicted"/>
<dbReference type="CDD" id="cd04301">
    <property type="entry name" value="NAT_SF"/>
    <property type="match status" value="1"/>
</dbReference>
<gene>
    <name evidence="4" type="ORF">BDD43_3697</name>
</gene>
<protein>
    <recommendedName>
        <fullName evidence="3">N-acetyltransferase domain-containing protein</fullName>
    </recommendedName>
</protein>
<accession>A0A495J509</accession>
<name>A0A495J509_9SPHI</name>
<comment type="caution">
    <text evidence="4">The sequence shown here is derived from an EMBL/GenBank/DDBJ whole genome shotgun (WGS) entry which is preliminary data.</text>
</comment>
<dbReference type="Pfam" id="PF00583">
    <property type="entry name" value="Acetyltransf_1"/>
    <property type="match status" value="1"/>
</dbReference>
<feature type="domain" description="N-acetyltransferase" evidence="3">
    <location>
        <begin position="5"/>
        <end position="173"/>
    </location>
</feature>
<reference evidence="4 5" key="1">
    <citation type="submission" date="2018-10" db="EMBL/GenBank/DDBJ databases">
        <title>Genomic Encyclopedia of Archaeal and Bacterial Type Strains, Phase II (KMG-II): from individual species to whole genera.</title>
        <authorList>
            <person name="Goeker M."/>
        </authorList>
    </citation>
    <scope>NUCLEOTIDE SEQUENCE [LARGE SCALE GENOMIC DNA]</scope>
    <source>
        <strain evidence="4 5">DSM 18602</strain>
    </source>
</reference>
<dbReference type="Gene3D" id="3.40.630.30">
    <property type="match status" value="1"/>
</dbReference>
<sequence>MNNRIVIRKVNATEADALLQLSKKTFFDAFAAINNANDMEAYAAVSFTHQKIEMELNTPGSAFYFAVYNNEVVGYVKLNTGDAQTEFQDSYGFEIERIYILAKHQGKGFGEQLINYAIATAKREAYKYIWLGVFEKNVNAIRFYERHGFSRFSDHYFMLGTDKQKDVLMKKEL</sequence>
<evidence type="ECO:0000313" key="5">
    <source>
        <dbReference type="Proteomes" id="UP000268007"/>
    </source>
</evidence>